<dbReference type="GO" id="GO:0046464">
    <property type="term" value="P:acylglycerol catabolic process"/>
    <property type="evidence" value="ECO:0007669"/>
    <property type="project" value="TreeGrafter"/>
</dbReference>
<dbReference type="PANTHER" id="PTHR43798">
    <property type="entry name" value="MONOACYLGLYCEROL LIPASE"/>
    <property type="match status" value="1"/>
</dbReference>
<dbReference type="GO" id="GO:0047372">
    <property type="term" value="F:monoacylglycerol lipase activity"/>
    <property type="evidence" value="ECO:0007669"/>
    <property type="project" value="TreeGrafter"/>
</dbReference>
<feature type="domain" description="AB hydrolase-1" evidence="2">
    <location>
        <begin position="57"/>
        <end position="279"/>
    </location>
</feature>
<name>A0A5C4NF47_9RHOB</name>
<dbReference type="InterPro" id="IPR000073">
    <property type="entry name" value="AB_hydrolase_1"/>
</dbReference>
<keyword evidence="1" id="KW-0732">Signal</keyword>
<dbReference type="InterPro" id="IPR050266">
    <property type="entry name" value="AB_hydrolase_sf"/>
</dbReference>
<organism evidence="3 4">
    <name type="scientific">Rubellimicrobium roseum</name>
    <dbReference type="NCBI Taxonomy" id="687525"/>
    <lineage>
        <taxon>Bacteria</taxon>
        <taxon>Pseudomonadati</taxon>
        <taxon>Pseudomonadota</taxon>
        <taxon>Alphaproteobacteria</taxon>
        <taxon>Rhodobacterales</taxon>
        <taxon>Roseobacteraceae</taxon>
        <taxon>Rubellimicrobium</taxon>
    </lineage>
</organism>
<keyword evidence="3" id="KW-0378">Hydrolase</keyword>
<keyword evidence="4" id="KW-1185">Reference proteome</keyword>
<gene>
    <name evidence="3" type="ORF">FHG71_07780</name>
</gene>
<dbReference type="SUPFAM" id="SSF53474">
    <property type="entry name" value="alpha/beta-Hydrolases"/>
    <property type="match status" value="1"/>
</dbReference>
<feature type="chain" id="PRO_5023030484" evidence="1">
    <location>
        <begin position="21"/>
        <end position="292"/>
    </location>
</feature>
<dbReference type="Pfam" id="PF00561">
    <property type="entry name" value="Abhydrolase_1"/>
    <property type="match status" value="1"/>
</dbReference>
<dbReference type="PANTHER" id="PTHR43798:SF33">
    <property type="entry name" value="HYDROLASE, PUTATIVE (AFU_ORTHOLOGUE AFUA_2G14860)-RELATED"/>
    <property type="match status" value="1"/>
</dbReference>
<dbReference type="GO" id="GO:0016020">
    <property type="term" value="C:membrane"/>
    <property type="evidence" value="ECO:0007669"/>
    <property type="project" value="TreeGrafter"/>
</dbReference>
<dbReference type="PRINTS" id="PR00111">
    <property type="entry name" value="ABHYDROLASE"/>
</dbReference>
<feature type="signal peptide" evidence="1">
    <location>
        <begin position="1"/>
        <end position="20"/>
    </location>
</feature>
<dbReference type="Proteomes" id="UP000305709">
    <property type="component" value="Unassembled WGS sequence"/>
</dbReference>
<evidence type="ECO:0000259" key="2">
    <source>
        <dbReference type="Pfam" id="PF00561"/>
    </source>
</evidence>
<evidence type="ECO:0000256" key="1">
    <source>
        <dbReference type="SAM" id="SignalP"/>
    </source>
</evidence>
<dbReference type="AlphaFoldDB" id="A0A5C4NF47"/>
<dbReference type="InterPro" id="IPR029058">
    <property type="entry name" value="AB_hydrolase_fold"/>
</dbReference>
<dbReference type="OrthoDB" id="9808398at2"/>
<sequence length="292" mass="31844">MRFAPFALAAGLIAAVTAQAEPTVPPQADWDAARQTITTDEGLDLAYVELGTGEGVPLILLHGYTDNSRSWSLPAPYLGDRPIYALDLRGHGASEAPECCYGLDSFAHDVIDFMDAKGIEKADLVGHSLGSMTAAIVAATEPERVNKLVLISSAMKTPQGSGDWLRENVPALQHPIDPDSQFMLDWYWNPTPVDEDFLTRERTESAAVPQQVWMGVLNALSITDWSALAPQITAPTLILWGDQDSLFGAPEQEALRAALPQARFEAFEGLGHNMFWEQPQRVGQLLTGFLDE</sequence>
<accession>A0A5C4NF47</accession>
<dbReference type="RefSeq" id="WP_139081065.1">
    <property type="nucleotide sequence ID" value="NZ_VDFV01000006.1"/>
</dbReference>
<comment type="caution">
    <text evidence="3">The sequence shown here is derived from an EMBL/GenBank/DDBJ whole genome shotgun (WGS) entry which is preliminary data.</text>
</comment>
<dbReference type="Gene3D" id="3.40.50.1820">
    <property type="entry name" value="alpha/beta hydrolase"/>
    <property type="match status" value="1"/>
</dbReference>
<evidence type="ECO:0000313" key="3">
    <source>
        <dbReference type="EMBL" id="TNC72792.1"/>
    </source>
</evidence>
<protein>
    <submittedName>
        <fullName evidence="3">Alpha/beta hydrolase</fullName>
    </submittedName>
</protein>
<proteinExistence type="predicted"/>
<evidence type="ECO:0000313" key="4">
    <source>
        <dbReference type="Proteomes" id="UP000305709"/>
    </source>
</evidence>
<reference evidence="3 4" key="1">
    <citation type="submission" date="2019-06" db="EMBL/GenBank/DDBJ databases">
        <authorList>
            <person name="Jiang L."/>
        </authorList>
    </citation>
    <scope>NUCLEOTIDE SEQUENCE [LARGE SCALE GENOMIC DNA]</scope>
    <source>
        <strain evidence="3 4">YIM 48858</strain>
    </source>
</reference>
<dbReference type="EMBL" id="VDFV01000006">
    <property type="protein sequence ID" value="TNC72792.1"/>
    <property type="molecule type" value="Genomic_DNA"/>
</dbReference>